<dbReference type="STRING" id="985054.SAMN05444358_101394"/>
<protein>
    <submittedName>
        <fullName evidence="2">Glyoxalase/Bleomycin resistance protein/Dioxygenase superfamily protein</fullName>
    </submittedName>
</protein>
<keyword evidence="2" id="KW-0560">Oxidoreductase</keyword>
<evidence type="ECO:0000313" key="3">
    <source>
        <dbReference type="Proteomes" id="UP000183400"/>
    </source>
</evidence>
<keyword evidence="2" id="KW-0223">Dioxygenase</keyword>
<dbReference type="InterPro" id="IPR037523">
    <property type="entry name" value="VOC_core"/>
</dbReference>
<dbReference type="AlphaFoldDB" id="A0A1H2S985"/>
<dbReference type="InterPro" id="IPR029068">
    <property type="entry name" value="Glyas_Bleomycin-R_OHBP_Dase"/>
</dbReference>
<evidence type="ECO:0000313" key="2">
    <source>
        <dbReference type="EMBL" id="SDW28018.1"/>
    </source>
</evidence>
<dbReference type="GO" id="GO:0051213">
    <property type="term" value="F:dioxygenase activity"/>
    <property type="evidence" value="ECO:0007669"/>
    <property type="project" value="UniProtKB-KW"/>
</dbReference>
<dbReference type="InterPro" id="IPR004360">
    <property type="entry name" value="Glyas_Fos-R_dOase_dom"/>
</dbReference>
<dbReference type="Gene3D" id="3.10.180.10">
    <property type="entry name" value="2,3-Dihydroxybiphenyl 1,2-Dioxygenase, domain 1"/>
    <property type="match status" value="1"/>
</dbReference>
<sequence length="156" mass="17046">MFNDHAREVSLTSRLMSIKYSNYKLYRKGRLMPLVSLKNTITFAISVRDRHASADWYSAKLGFELTHHIDEAGWSEMRTNVEGVTLGLGEQAEPVPGNCVPVFEVADIASARGALEADGVAFDGATETVEGMVSTATFYDPDRNALMLAQDLTGGN</sequence>
<dbReference type="Pfam" id="PF00903">
    <property type="entry name" value="Glyoxalase"/>
    <property type="match status" value="1"/>
</dbReference>
<gene>
    <name evidence="2" type="ORF">SAMN05444358_101394</name>
</gene>
<dbReference type="Proteomes" id="UP000183400">
    <property type="component" value="Unassembled WGS sequence"/>
</dbReference>
<evidence type="ECO:0000259" key="1">
    <source>
        <dbReference type="PROSITE" id="PS51819"/>
    </source>
</evidence>
<proteinExistence type="predicted"/>
<dbReference type="SUPFAM" id="SSF54593">
    <property type="entry name" value="Glyoxalase/Bleomycin resistance protein/Dihydroxybiphenyl dioxygenase"/>
    <property type="match status" value="1"/>
</dbReference>
<reference evidence="3" key="1">
    <citation type="submission" date="2016-10" db="EMBL/GenBank/DDBJ databases">
        <authorList>
            <person name="Varghese N."/>
            <person name="Submissions S."/>
        </authorList>
    </citation>
    <scope>NUCLEOTIDE SEQUENCE [LARGE SCALE GENOMIC DNA]</scope>
    <source>
        <strain evidence="3">DSM 27839</strain>
    </source>
</reference>
<name>A0A1H2S985_9RHOB</name>
<feature type="domain" description="VOC" evidence="1">
    <location>
        <begin position="37"/>
        <end position="151"/>
    </location>
</feature>
<keyword evidence="3" id="KW-1185">Reference proteome</keyword>
<dbReference type="PROSITE" id="PS51819">
    <property type="entry name" value="VOC"/>
    <property type="match status" value="1"/>
</dbReference>
<dbReference type="EMBL" id="FNNP01000001">
    <property type="protein sequence ID" value="SDW28018.1"/>
    <property type="molecule type" value="Genomic_DNA"/>
</dbReference>
<dbReference type="CDD" id="cd06587">
    <property type="entry name" value="VOC"/>
    <property type="match status" value="1"/>
</dbReference>
<organism evidence="2 3">
    <name type="scientific">Ruegeria halocynthiae</name>
    <dbReference type="NCBI Taxonomy" id="985054"/>
    <lineage>
        <taxon>Bacteria</taxon>
        <taxon>Pseudomonadati</taxon>
        <taxon>Pseudomonadota</taxon>
        <taxon>Alphaproteobacteria</taxon>
        <taxon>Rhodobacterales</taxon>
        <taxon>Roseobacteraceae</taxon>
        <taxon>Ruegeria</taxon>
    </lineage>
</organism>
<accession>A0A1H2S985</accession>